<dbReference type="PANTHER" id="PTHR36153">
    <property type="entry name" value="INNER MEMBRANE PROTEIN-RELATED"/>
    <property type="match status" value="1"/>
</dbReference>
<evidence type="ECO:0000313" key="3">
    <source>
        <dbReference type="EMBL" id="SOY68135.1"/>
    </source>
</evidence>
<evidence type="ECO:0000256" key="1">
    <source>
        <dbReference type="SAM" id="Phobius"/>
    </source>
</evidence>
<keyword evidence="1" id="KW-1133">Transmembrane helix</keyword>
<dbReference type="PANTHER" id="PTHR36153:SF1">
    <property type="entry name" value="TYPE VI SECRETION SYSTEM COMPONENT TSSM1"/>
    <property type="match status" value="1"/>
</dbReference>
<organism evidence="3 4">
    <name type="scientific">Cupriavidus taiwanensis</name>
    <dbReference type="NCBI Taxonomy" id="164546"/>
    <lineage>
        <taxon>Bacteria</taxon>
        <taxon>Pseudomonadati</taxon>
        <taxon>Pseudomonadota</taxon>
        <taxon>Betaproteobacteria</taxon>
        <taxon>Burkholderiales</taxon>
        <taxon>Burkholderiaceae</taxon>
        <taxon>Cupriavidus</taxon>
    </lineage>
</organism>
<dbReference type="EMBL" id="OFSQ01000038">
    <property type="protein sequence ID" value="SOY68135.1"/>
    <property type="molecule type" value="Genomic_DNA"/>
</dbReference>
<keyword evidence="1" id="KW-0472">Membrane</keyword>
<comment type="caution">
    <text evidence="3">The sequence shown here is derived from an EMBL/GenBank/DDBJ whole genome shotgun (WGS) entry which is preliminary data.</text>
</comment>
<evidence type="ECO:0000259" key="2">
    <source>
        <dbReference type="Pfam" id="PF14331"/>
    </source>
</evidence>
<evidence type="ECO:0000313" key="4">
    <source>
        <dbReference type="Proteomes" id="UP000256780"/>
    </source>
</evidence>
<gene>
    <name evidence="3" type="ORF">CBM2587_B90571</name>
</gene>
<feature type="domain" description="Type VI secretion system component TssM1 N-terminal" evidence="2">
    <location>
        <begin position="140"/>
        <end position="421"/>
    </location>
</feature>
<dbReference type="Proteomes" id="UP000256780">
    <property type="component" value="Chromosome CBM2587_b"/>
</dbReference>
<reference evidence="3 4" key="1">
    <citation type="submission" date="2018-01" db="EMBL/GenBank/DDBJ databases">
        <authorList>
            <person name="Clerissi C."/>
        </authorList>
    </citation>
    <scope>NUCLEOTIDE SEQUENCE [LARGE SCALE GENOMIC DNA]</scope>
    <source>
        <strain evidence="3">Cupriavidus sp. LMG 19464</strain>
    </source>
</reference>
<dbReference type="Pfam" id="PF14331">
    <property type="entry name" value="IcmF-related_N"/>
    <property type="match status" value="1"/>
</dbReference>
<dbReference type="RefSeq" id="WP_116359384.1">
    <property type="nucleotide sequence ID" value="NZ_LT976854.1"/>
</dbReference>
<accession>A0A976A8J5</accession>
<keyword evidence="1" id="KW-0812">Transmembrane</keyword>
<name>A0A976A8J5_9BURK</name>
<dbReference type="InterPro" id="IPR053156">
    <property type="entry name" value="T6SS_TssM-like"/>
</dbReference>
<dbReference type="OrthoDB" id="9758229at2"/>
<feature type="transmembrane region" description="Helical" evidence="1">
    <location>
        <begin position="6"/>
        <end position="29"/>
    </location>
</feature>
<protein>
    <submittedName>
        <fullName evidence="3">IcmF-like protein</fullName>
    </submittedName>
</protein>
<proteinExistence type="predicted"/>
<dbReference type="InterPro" id="IPR025743">
    <property type="entry name" value="TssM1_N"/>
</dbReference>
<sequence>MLTSNLFLVSVGVLTLVVLAVLGAVLYFAAQRARAKPAAERKIVRLRTDSLRTAFRQAIELVEGNIAARAERYNIPWILVLNEGADARPLPIAQSGVASVLSPDAANAAATQGISWHFFDRGVVIDINAAYLGLPDDDSEEKPWDEFLGLCRGYRPQRPFDSVVVTVPAAMLLADDTDAQLELVRRAKLAHRRLWLAQNRFAVRFAVYVVVIGCESLPGFAHFARALPEPMRASMLGWSSPYDLSATYQSGWVDAAMSSAVRAVSDSVAELLAMGAQELDPCQSLLLPARIDAMRGQLTRYVDELLRPSAYHEPFYLRGIYLTGDSGELAAHAPSFALPRQREAEAAAEVEVEEAQAAAAVAAPAAADAHAPPADLLNELMRQPAFLRDLFEKKIFLEYGLTRPSRSQQLARPLVHRALRWGGVAVLCAWGGGLVVATWQMSQRHADLVAALGELRAGAEQRARAAQRGQDLPPDWYRRQALGLLAMHQRLSAQPVSSWFMPGSWAVVDDLDARVHERFQRAFGEIALDTIERELLARVDLLTGVGRDPATGQLVAGDSCQAPPGARGDVLPPRGLALEDMPEMRALQQYVAAVGQFDAVLQALHRLETPQQGNAEALRLVVRYALGAELQGDVSASLPYFRREPGKARGAASLATGGRALTALVPPLRCSFDKGARQLDERLFHNNPLLVAERAVRSSLDGLDGAASAGGGFSRVLADYRGIVSAIGTQQELLAGGKGGWMRQPQFAAGTVYERTLALAAQNRLLGEDVVASARARSESGFQAFTGELAQRFSGPDSGIAWQEKEGRYAVTPERLALRERLAALLNQPFMAPPRDLALPALPAGTSGTAVLWDRQQLDQALALGDMRKRFLDEGLVGLPGAWRDAIAQNVDQQFARLVMDQVAAAAILAPLPADGGSAGFEAAQPRIARLRAMLGDMHAMARVDDLDALVSRDALARLRAVDAQLQQSELYAMRQGSIGDGARAPRSPVLTAFGLNDAAALGPYLDQQAVRAQALGREAALYLAALSPADANSGVALRWQALNRDLERYRLKNPNSRLLMLEQFVQAAAAETGQGVCLSRFAARPAGGDDYFAALHVRLYDGLLARCAQGYFAELQRQWDGFSATFNERVAGRAPFGGATATAGNAASTGEARTADYAELGRVLKRYEPLSATYRASRGDGPLRHIASGVPVHQFIDSFDQVRTLLAPLYPAEEGAPAGYDVSAEFRVNRGAELAGNQIIDWTLAIGAHSVSMRDAPRALHWDYGSPVTLTLRLAKDAPLAALPDPEQRTLATDGKVLTWRFADPWALLSFIAGHRIADPGGRADSTAQLLRFDFPLGSAAPDLSAAPRPARARVFLRLTLTAPGKKLPLPWPQSFPTRAPEWTNL</sequence>